<dbReference type="InterPro" id="IPR045706">
    <property type="entry name" value="DUF6062"/>
</dbReference>
<evidence type="ECO:0000313" key="2">
    <source>
        <dbReference type="Proteomes" id="UP000093740"/>
    </source>
</evidence>
<accession>A0AAI8CIL6</accession>
<evidence type="ECO:0000313" key="1">
    <source>
        <dbReference type="EMBL" id="AMW32174.1"/>
    </source>
</evidence>
<proteinExistence type="predicted"/>
<protein>
    <submittedName>
        <fullName evidence="1">DUF6062 family protein</fullName>
    </submittedName>
</protein>
<organism evidence="1 2">
    <name type="scientific">Fervidobacterium islandicum</name>
    <dbReference type="NCBI Taxonomy" id="2423"/>
    <lineage>
        <taxon>Bacteria</taxon>
        <taxon>Thermotogati</taxon>
        <taxon>Thermotogota</taxon>
        <taxon>Thermotogae</taxon>
        <taxon>Thermotogales</taxon>
        <taxon>Fervidobacteriaceae</taxon>
        <taxon>Fervidobacterium</taxon>
    </lineage>
</organism>
<dbReference type="AlphaFoldDB" id="A0AAI8CIL6"/>
<keyword evidence="2" id="KW-1185">Reference proteome</keyword>
<dbReference type="Proteomes" id="UP000093740">
    <property type="component" value="Chromosome"/>
</dbReference>
<sequence>MGLTEMHLEEVIEQSNFECPICKLTQSSVEQIIGSLLYEAVNDPSVRAKLRIEGLCRKHVEKIEMYLSKHRQLGSMGLAIIYADMLDHLTNFVQSGTEPEMTNRCVLCDKEGMFEEMYIESFVENIESMITLYESSNAVLCYSHYAEISSRLGSILKDRLQRIQVSKFKHLVNLLHSYVDKHDYRNKVEFSKEEIWARKAAGYLVGKSFKVLHQGSADSPDSILKSIGKKFKKRGEK</sequence>
<gene>
    <name evidence="1" type="ORF">NA23_01860</name>
</gene>
<name>A0AAI8CIL6_FERIS</name>
<dbReference type="KEGG" id="fia:NA23_01860"/>
<dbReference type="EMBL" id="CP014334">
    <property type="protein sequence ID" value="AMW32174.1"/>
    <property type="molecule type" value="Genomic_DNA"/>
</dbReference>
<dbReference type="Pfam" id="PF19538">
    <property type="entry name" value="DUF6062"/>
    <property type="match status" value="1"/>
</dbReference>
<dbReference type="RefSeq" id="WP_052107095.1">
    <property type="nucleotide sequence ID" value="NZ_CP014334.2"/>
</dbReference>
<reference evidence="1 2" key="1">
    <citation type="journal article" date="2015" name="Stand. Genomic Sci.">
        <title>Genome sequence of a native-feather degrading extremely thermophilic Eubacterium, Fervidobacterium islandicum AW-1.</title>
        <authorList>
            <person name="Lee Y.J."/>
            <person name="Jeong H."/>
            <person name="Park G.S."/>
            <person name="Kwak Y."/>
            <person name="Lee S.J."/>
            <person name="Lee S.J."/>
            <person name="Park M.K."/>
            <person name="Kim J.Y."/>
            <person name="Kang H.K."/>
            <person name="Shin J.H."/>
            <person name="Lee D.W."/>
        </authorList>
    </citation>
    <scope>NUCLEOTIDE SEQUENCE [LARGE SCALE GENOMIC DNA]</scope>
    <source>
        <strain evidence="1 2">AW-1</strain>
    </source>
</reference>